<accession>A0A6G1KSR1</accession>
<protein>
    <submittedName>
        <fullName evidence="1">Uncharacterized protein</fullName>
    </submittedName>
</protein>
<keyword evidence="2" id="KW-1185">Reference proteome</keyword>
<dbReference type="Proteomes" id="UP000799436">
    <property type="component" value="Unassembled WGS sequence"/>
</dbReference>
<sequence length="105" mass="12072">MQSKIFRVSSLGTVLDQIAAQKCEVFRGRNRNRTCRPWLNRIVARVSPCQQSIHSQPCPSFRLDRTSAMRPWYTVTSSSLILPPLQTAGLKQARRELHPIRLQDI</sequence>
<proteinExistence type="predicted"/>
<evidence type="ECO:0000313" key="1">
    <source>
        <dbReference type="EMBL" id="KAF2763666.1"/>
    </source>
</evidence>
<dbReference type="EMBL" id="ML995976">
    <property type="protein sequence ID" value="KAF2763666.1"/>
    <property type="molecule type" value="Genomic_DNA"/>
</dbReference>
<gene>
    <name evidence="1" type="ORF">EJ03DRAFT_59067</name>
</gene>
<evidence type="ECO:0000313" key="2">
    <source>
        <dbReference type="Proteomes" id="UP000799436"/>
    </source>
</evidence>
<organism evidence="1 2">
    <name type="scientific">Teratosphaeria nubilosa</name>
    <dbReference type="NCBI Taxonomy" id="161662"/>
    <lineage>
        <taxon>Eukaryota</taxon>
        <taxon>Fungi</taxon>
        <taxon>Dikarya</taxon>
        <taxon>Ascomycota</taxon>
        <taxon>Pezizomycotina</taxon>
        <taxon>Dothideomycetes</taxon>
        <taxon>Dothideomycetidae</taxon>
        <taxon>Mycosphaerellales</taxon>
        <taxon>Teratosphaeriaceae</taxon>
        <taxon>Teratosphaeria</taxon>
    </lineage>
</organism>
<dbReference type="AlphaFoldDB" id="A0A6G1KSR1"/>
<reference evidence="1" key="1">
    <citation type="journal article" date="2020" name="Stud. Mycol.">
        <title>101 Dothideomycetes genomes: a test case for predicting lifestyles and emergence of pathogens.</title>
        <authorList>
            <person name="Haridas S."/>
            <person name="Albert R."/>
            <person name="Binder M."/>
            <person name="Bloem J."/>
            <person name="Labutti K."/>
            <person name="Salamov A."/>
            <person name="Andreopoulos B."/>
            <person name="Baker S."/>
            <person name="Barry K."/>
            <person name="Bills G."/>
            <person name="Bluhm B."/>
            <person name="Cannon C."/>
            <person name="Castanera R."/>
            <person name="Culley D."/>
            <person name="Daum C."/>
            <person name="Ezra D."/>
            <person name="Gonzalez J."/>
            <person name="Henrissat B."/>
            <person name="Kuo A."/>
            <person name="Liang C."/>
            <person name="Lipzen A."/>
            <person name="Lutzoni F."/>
            <person name="Magnuson J."/>
            <person name="Mondo S."/>
            <person name="Nolan M."/>
            <person name="Ohm R."/>
            <person name="Pangilinan J."/>
            <person name="Park H.-J."/>
            <person name="Ramirez L."/>
            <person name="Alfaro M."/>
            <person name="Sun H."/>
            <person name="Tritt A."/>
            <person name="Yoshinaga Y."/>
            <person name="Zwiers L.-H."/>
            <person name="Turgeon B."/>
            <person name="Goodwin S."/>
            <person name="Spatafora J."/>
            <person name="Crous P."/>
            <person name="Grigoriev I."/>
        </authorList>
    </citation>
    <scope>NUCLEOTIDE SEQUENCE</scope>
    <source>
        <strain evidence="1">CBS 116005</strain>
    </source>
</reference>
<name>A0A6G1KSR1_9PEZI</name>